<keyword evidence="2" id="KW-1185">Reference proteome</keyword>
<accession>A0A328EE66</accession>
<reference evidence="1 2" key="1">
    <citation type="submission" date="2018-06" db="EMBL/GenBank/DDBJ databases">
        <title>The Genome of Cuscuta australis (Dodder) Provides Insight into the Evolution of Plant Parasitism.</title>
        <authorList>
            <person name="Liu H."/>
        </authorList>
    </citation>
    <scope>NUCLEOTIDE SEQUENCE [LARGE SCALE GENOMIC DNA]</scope>
    <source>
        <strain evidence="2">cv. Yunnan</strain>
        <tissue evidence="1">Vines</tissue>
    </source>
</reference>
<evidence type="ECO:0000313" key="1">
    <source>
        <dbReference type="EMBL" id="RAL54879.1"/>
    </source>
</evidence>
<dbReference type="EMBL" id="NQVE01000005">
    <property type="protein sequence ID" value="RAL54879.1"/>
    <property type="molecule type" value="Genomic_DNA"/>
</dbReference>
<name>A0A328EE66_9ASTE</name>
<protein>
    <submittedName>
        <fullName evidence="1">Uncharacterized protein</fullName>
    </submittedName>
</protein>
<sequence length="84" mass="8909">MERKNWAEMGGGKGAEALIGQGLRNSEGPKHFEKTRLRLIAVLSDAVDTGDAARISFSDGDSILDLTFGAMGNPIMVTIFAVAN</sequence>
<dbReference type="AlphaFoldDB" id="A0A328EE66"/>
<organism evidence="1 2">
    <name type="scientific">Cuscuta australis</name>
    <dbReference type="NCBI Taxonomy" id="267555"/>
    <lineage>
        <taxon>Eukaryota</taxon>
        <taxon>Viridiplantae</taxon>
        <taxon>Streptophyta</taxon>
        <taxon>Embryophyta</taxon>
        <taxon>Tracheophyta</taxon>
        <taxon>Spermatophyta</taxon>
        <taxon>Magnoliopsida</taxon>
        <taxon>eudicotyledons</taxon>
        <taxon>Gunneridae</taxon>
        <taxon>Pentapetalae</taxon>
        <taxon>asterids</taxon>
        <taxon>lamiids</taxon>
        <taxon>Solanales</taxon>
        <taxon>Convolvulaceae</taxon>
        <taxon>Cuscuteae</taxon>
        <taxon>Cuscuta</taxon>
        <taxon>Cuscuta subgen. Grammica</taxon>
        <taxon>Cuscuta sect. Cleistogrammica</taxon>
    </lineage>
</organism>
<dbReference type="Proteomes" id="UP000249390">
    <property type="component" value="Unassembled WGS sequence"/>
</dbReference>
<evidence type="ECO:0000313" key="2">
    <source>
        <dbReference type="Proteomes" id="UP000249390"/>
    </source>
</evidence>
<comment type="caution">
    <text evidence="1">The sequence shown here is derived from an EMBL/GenBank/DDBJ whole genome shotgun (WGS) entry which is preliminary data.</text>
</comment>
<proteinExistence type="predicted"/>
<gene>
    <name evidence="1" type="ORF">DM860_013575</name>
</gene>